<dbReference type="EMBL" id="LQBP01000013">
    <property type="protein sequence ID" value="KUJ77120.1"/>
    <property type="molecule type" value="Genomic_DNA"/>
</dbReference>
<feature type="domain" description="Transposase IS116/IS110/IS902 C-terminal" evidence="2">
    <location>
        <begin position="11"/>
        <end position="49"/>
    </location>
</feature>
<feature type="region of interest" description="Disordered" evidence="1">
    <location>
        <begin position="1"/>
        <end position="29"/>
    </location>
</feature>
<dbReference type="Pfam" id="PF02371">
    <property type="entry name" value="Transposase_20"/>
    <property type="match status" value="1"/>
</dbReference>
<evidence type="ECO:0000313" key="3">
    <source>
        <dbReference type="EMBL" id="KUJ77120.1"/>
    </source>
</evidence>
<dbReference type="GO" id="GO:0004803">
    <property type="term" value="F:transposase activity"/>
    <property type="evidence" value="ECO:0007669"/>
    <property type="project" value="InterPro"/>
</dbReference>
<organism evidence="3 4">
    <name type="scientific">Ruegeria profundi</name>
    <dbReference type="NCBI Taxonomy" id="1685378"/>
    <lineage>
        <taxon>Bacteria</taxon>
        <taxon>Pseudomonadati</taxon>
        <taxon>Pseudomonadota</taxon>
        <taxon>Alphaproteobacteria</taxon>
        <taxon>Rhodobacterales</taxon>
        <taxon>Roseobacteraceae</taxon>
        <taxon>Ruegeria</taxon>
    </lineage>
</organism>
<reference evidence="4" key="1">
    <citation type="submission" date="2015-12" db="EMBL/GenBank/DDBJ databases">
        <authorList>
            <person name="Zhang G."/>
            <person name="Stingl U."/>
        </authorList>
    </citation>
    <scope>NUCLEOTIDE SEQUENCE [LARGE SCALE GENOMIC DNA]</scope>
    <source>
        <strain evidence="4">ZGT108</strain>
    </source>
</reference>
<dbReference type="InterPro" id="IPR003346">
    <property type="entry name" value="Transposase_20"/>
</dbReference>
<dbReference type="GO" id="GO:0006313">
    <property type="term" value="P:DNA transposition"/>
    <property type="evidence" value="ECO:0007669"/>
    <property type="project" value="InterPro"/>
</dbReference>
<accession>A0A0X3TV18</accession>
<gene>
    <name evidence="3" type="ORF">AVO44_18960</name>
</gene>
<proteinExistence type="predicted"/>
<dbReference type="GO" id="GO:0003677">
    <property type="term" value="F:DNA binding"/>
    <property type="evidence" value="ECO:0007669"/>
    <property type="project" value="InterPro"/>
</dbReference>
<dbReference type="AlphaFoldDB" id="A0A0X3TV18"/>
<evidence type="ECO:0000256" key="1">
    <source>
        <dbReference type="SAM" id="MobiDB-lite"/>
    </source>
</evidence>
<comment type="caution">
    <text evidence="3">The sequence shown here is derived from an EMBL/GenBank/DDBJ whole genome shotgun (WGS) entry which is preliminary data.</text>
</comment>
<name>A0A0X3TV18_9RHOB</name>
<evidence type="ECO:0000313" key="4">
    <source>
        <dbReference type="Proteomes" id="UP000053690"/>
    </source>
</evidence>
<evidence type="ECO:0000259" key="2">
    <source>
        <dbReference type="Pfam" id="PF02371"/>
    </source>
</evidence>
<dbReference type="Proteomes" id="UP000053690">
    <property type="component" value="Unassembled WGS sequence"/>
</dbReference>
<sequence length="69" mass="7366">MAGLSDISGDLSPSRTQAGERDVPGGITKAGDVNLRRALCRAATVMMNRGRSIWLRTWVPSLPDAEVGK</sequence>
<dbReference type="OrthoDB" id="8261795at2"/>
<protein>
    <recommendedName>
        <fullName evidence="2">Transposase IS116/IS110/IS902 C-terminal domain-containing protein</fullName>
    </recommendedName>
</protein>
<keyword evidence="4" id="KW-1185">Reference proteome</keyword>